<dbReference type="HAMAP" id="MF_00200">
    <property type="entry name" value="RTC"/>
    <property type="match status" value="1"/>
</dbReference>
<dbReference type="AlphaFoldDB" id="A0A7C5QLS2"/>
<dbReference type="EMBL" id="DRNB01000233">
    <property type="protein sequence ID" value="HHJ64540.1"/>
    <property type="molecule type" value="Genomic_DNA"/>
</dbReference>
<dbReference type="InterPro" id="IPR037136">
    <property type="entry name" value="RNA3'_phos_cyclase_dom_sf"/>
</dbReference>
<evidence type="ECO:0000259" key="7">
    <source>
        <dbReference type="Pfam" id="PF01137"/>
    </source>
</evidence>
<dbReference type="PROSITE" id="PS01287">
    <property type="entry name" value="RTC"/>
    <property type="match status" value="1"/>
</dbReference>
<dbReference type="InterPro" id="IPR000228">
    <property type="entry name" value="RNA3'_term_phos_cyc"/>
</dbReference>
<reference evidence="9" key="1">
    <citation type="journal article" date="2020" name="mSystems">
        <title>Genome- and Community-Level Interaction Insights into Carbon Utilization and Element Cycling Functions of Hydrothermarchaeota in Hydrothermal Sediment.</title>
        <authorList>
            <person name="Zhou Z."/>
            <person name="Liu Y."/>
            <person name="Xu W."/>
            <person name="Pan J."/>
            <person name="Luo Z.H."/>
            <person name="Li M."/>
        </authorList>
    </citation>
    <scope>NUCLEOTIDE SEQUENCE [LARGE SCALE GENOMIC DNA]</scope>
    <source>
        <strain evidence="9">HyVt-501</strain>
    </source>
</reference>
<dbReference type="InterPro" id="IPR036553">
    <property type="entry name" value="RPTC_insert"/>
</dbReference>
<feature type="active site" description="Tele-AMP-histidine intermediate" evidence="5">
    <location>
        <position position="322"/>
    </location>
</feature>
<dbReference type="GO" id="GO:0003963">
    <property type="term" value="F:RNA-3'-phosphate cyclase activity"/>
    <property type="evidence" value="ECO:0007669"/>
    <property type="project" value="UniProtKB-UniRule"/>
</dbReference>
<dbReference type="Pfam" id="PF01137">
    <property type="entry name" value="RTC"/>
    <property type="match status" value="1"/>
</dbReference>
<keyword evidence="2 5" id="KW-0436">Ligase</keyword>
<dbReference type="SUPFAM" id="SSF55205">
    <property type="entry name" value="EPT/RTPC-like"/>
    <property type="match status" value="1"/>
</dbReference>
<comment type="subcellular location">
    <subcellularLocation>
        <location evidence="5">Cytoplasm</location>
    </subcellularLocation>
</comment>
<keyword evidence="5" id="KW-0067">ATP-binding</keyword>
<evidence type="ECO:0000259" key="8">
    <source>
        <dbReference type="Pfam" id="PF05189"/>
    </source>
</evidence>
<dbReference type="GO" id="GO:0005524">
    <property type="term" value="F:ATP binding"/>
    <property type="evidence" value="ECO:0007669"/>
    <property type="project" value="UniProtKB-KW"/>
</dbReference>
<dbReference type="Gene3D" id="3.30.360.20">
    <property type="entry name" value="RNA 3'-terminal phosphate cyclase, insert domain"/>
    <property type="match status" value="1"/>
</dbReference>
<dbReference type="PANTHER" id="PTHR11096:SF0">
    <property type="entry name" value="RNA 3'-TERMINAL PHOSPHATE CYCLASE"/>
    <property type="match status" value="1"/>
</dbReference>
<evidence type="ECO:0000256" key="5">
    <source>
        <dbReference type="HAMAP-Rule" id="MF_00200"/>
    </source>
</evidence>
<organism evidence="9">
    <name type="scientific">Aquifex aeolicus</name>
    <dbReference type="NCBI Taxonomy" id="63363"/>
    <lineage>
        <taxon>Bacteria</taxon>
        <taxon>Pseudomonadati</taxon>
        <taxon>Aquificota</taxon>
        <taxon>Aquificia</taxon>
        <taxon>Aquificales</taxon>
        <taxon>Aquificaceae</taxon>
        <taxon>Aquifex</taxon>
    </lineage>
</organism>
<feature type="domain" description="RNA 3'-terminal phosphate cyclase" evidence="7">
    <location>
        <begin position="10"/>
        <end position="336"/>
    </location>
</feature>
<keyword evidence="5" id="KW-0963">Cytoplasm</keyword>
<name>A0A7C5QLS2_AQUAO</name>
<dbReference type="EC" id="6.5.1.4" evidence="5 6"/>
<evidence type="ECO:0000256" key="4">
    <source>
        <dbReference type="ARBA" id="ARBA00024481"/>
    </source>
</evidence>
<dbReference type="InterPro" id="IPR013791">
    <property type="entry name" value="RNA3'-term_phos_cycl_insert"/>
</dbReference>
<dbReference type="PANTHER" id="PTHR11096">
    <property type="entry name" value="RNA 3' TERMINAL PHOSPHATE CYCLASE"/>
    <property type="match status" value="1"/>
</dbReference>
<dbReference type="GO" id="GO:0006396">
    <property type="term" value="P:RNA processing"/>
    <property type="evidence" value="ECO:0007669"/>
    <property type="project" value="UniProtKB-UniRule"/>
</dbReference>
<dbReference type="InterPro" id="IPR023797">
    <property type="entry name" value="RNA3'_phos_cyclase_dom"/>
</dbReference>
<comment type="similarity">
    <text evidence="1 5">Belongs to the RNA 3'-terminal cyclase family. Type 1 subfamily.</text>
</comment>
<dbReference type="PIRSF" id="PIRSF005378">
    <property type="entry name" value="RNA3'_term_phos_cycl_euk"/>
    <property type="match status" value="1"/>
</dbReference>
<evidence type="ECO:0000256" key="3">
    <source>
        <dbReference type="ARBA" id="ARBA00022741"/>
    </source>
</evidence>
<feature type="binding site" evidence="5">
    <location>
        <position position="102"/>
    </location>
    <ligand>
        <name>ATP</name>
        <dbReference type="ChEBI" id="CHEBI:30616"/>
    </ligand>
</feature>
<evidence type="ECO:0000256" key="1">
    <source>
        <dbReference type="ARBA" id="ARBA00009206"/>
    </source>
</evidence>
<accession>A0A7C5QLS2</accession>
<dbReference type="InterPro" id="IPR020719">
    <property type="entry name" value="RNA3'_term_phos_cycl-like_CS"/>
</dbReference>
<evidence type="ECO:0000256" key="6">
    <source>
        <dbReference type="NCBIfam" id="TIGR03399"/>
    </source>
</evidence>
<dbReference type="InterPro" id="IPR013792">
    <property type="entry name" value="RNA3'P_cycl/enolpyr_Trfase_a/b"/>
</dbReference>
<dbReference type="GO" id="GO:0005737">
    <property type="term" value="C:cytoplasm"/>
    <property type="evidence" value="ECO:0007669"/>
    <property type="project" value="UniProtKB-SubCell"/>
</dbReference>
<sequence>MPFLDIDGSYGEGGGQIVRTALFLSTVLGVPVRIRKIRLGRRKPGLKRQHLHIVRFLKRMCEAKVEGDRVGSLELSYTPGRPRAGRYTVNFGTPASISLFLQTVLPVVLLTPGSTEVEVTGGTEVPMSPTIDWLRFVYLPLVRPLRETVRLDVLKRGYLPAGGGRVKLTVSGDLDPLNLKAAVRERLSPFREKQGRVQRVHLLSVAHELLRERRVVERQVQGALEFLQGKLFPVQVYRQYVEADSIGTSVTLWVEDSEGNILGADSLGRKGKPAEEVGREGALKLWEDWITGATVDRHLADHLIPWLALTGGCIRVPRFTGHLETNLWVCERFLGVGSFRVLREERVVCAVV</sequence>
<gene>
    <name evidence="5" type="primary">rtcA</name>
    <name evidence="9" type="ORF">ENJ61_06495</name>
</gene>
<dbReference type="NCBIfam" id="TIGR03399">
    <property type="entry name" value="RNA_3prim_cycl"/>
    <property type="match status" value="1"/>
</dbReference>
<feature type="domain" description="RNA 3'-terminal phosphate cyclase insert" evidence="8">
    <location>
        <begin position="193"/>
        <end position="288"/>
    </location>
</feature>
<proteinExistence type="inferred from homology"/>
<evidence type="ECO:0000313" key="9">
    <source>
        <dbReference type="EMBL" id="HHJ64540.1"/>
    </source>
</evidence>
<dbReference type="InterPro" id="IPR017770">
    <property type="entry name" value="RNA3'_term_phos_cyc_type_1"/>
</dbReference>
<comment type="caution">
    <text evidence="9">The sequence shown here is derived from an EMBL/GenBank/DDBJ whole genome shotgun (WGS) entry which is preliminary data.</text>
</comment>
<comment type="catalytic activity">
    <reaction evidence="4 5">
        <text>a 3'-end 3'-phospho-ribonucleotide-RNA + ATP = a 3'-end 2',3'-cyclophospho-ribonucleotide-RNA + AMP + diphosphate</text>
        <dbReference type="Rhea" id="RHEA:23976"/>
        <dbReference type="Rhea" id="RHEA-COMP:10463"/>
        <dbReference type="Rhea" id="RHEA-COMP:10464"/>
        <dbReference type="ChEBI" id="CHEBI:30616"/>
        <dbReference type="ChEBI" id="CHEBI:33019"/>
        <dbReference type="ChEBI" id="CHEBI:83062"/>
        <dbReference type="ChEBI" id="CHEBI:83064"/>
        <dbReference type="ChEBI" id="CHEBI:456215"/>
        <dbReference type="EC" id="6.5.1.4"/>
    </reaction>
</comment>
<feature type="binding site" evidence="5">
    <location>
        <begin position="298"/>
        <end position="302"/>
    </location>
    <ligand>
        <name>ATP</name>
        <dbReference type="ChEBI" id="CHEBI:30616"/>
    </ligand>
</feature>
<protein>
    <recommendedName>
        <fullName evidence="5 6">RNA 3'-terminal phosphate cyclase</fullName>
        <shortName evidence="5">RNA cyclase</shortName>
        <shortName evidence="5">RNA-3'-phosphate cyclase</shortName>
        <ecNumber evidence="5 6">6.5.1.4</ecNumber>
    </recommendedName>
</protein>
<evidence type="ECO:0000256" key="2">
    <source>
        <dbReference type="ARBA" id="ARBA00022598"/>
    </source>
</evidence>
<comment type="function">
    <text evidence="5">Catalyzes the conversion of 3'-phosphate to a 2',3'-cyclic phosphodiester at the end of RNA. The mechanism of action of the enzyme occurs in 3 steps: (A) adenylation of the enzyme by ATP; (B) transfer of adenylate to an RNA-N3'P to produce RNA-N3'PP5'A; (C) and attack of the adjacent 2'-hydroxyl on the 3'-phosphorus in the diester linkage to produce the cyclic end product. The biological role of this enzyme is unknown but it is likely to function in some aspects of cellular RNA processing.</text>
</comment>
<keyword evidence="3 5" id="KW-0547">Nucleotide-binding</keyword>
<dbReference type="Gene3D" id="3.65.10.20">
    <property type="entry name" value="RNA 3'-terminal phosphate cyclase domain"/>
    <property type="match status" value="1"/>
</dbReference>
<dbReference type="Pfam" id="PF05189">
    <property type="entry name" value="RTC_insert"/>
    <property type="match status" value="1"/>
</dbReference>
<dbReference type="SUPFAM" id="SSF52913">
    <property type="entry name" value="RNA 3'-terminal phosphate cyclase, RPTC, insert domain"/>
    <property type="match status" value="1"/>
</dbReference>
<dbReference type="Proteomes" id="UP000885792">
    <property type="component" value="Unassembled WGS sequence"/>
</dbReference>